<dbReference type="PIRSF" id="PIRSF005943">
    <property type="entry name" value="NMPRT"/>
    <property type="match status" value="1"/>
</dbReference>
<feature type="domain" description="Nicotinate/nicotinamide phosphoribosyltransferase" evidence="9">
    <location>
        <begin position="187"/>
        <end position="468"/>
    </location>
</feature>
<evidence type="ECO:0000256" key="8">
    <source>
        <dbReference type="ARBA" id="ARBA00047835"/>
    </source>
</evidence>
<dbReference type="InterPro" id="IPR016471">
    <property type="entry name" value="Nicotinamide_PRibTrfase"/>
</dbReference>
<comment type="caution">
    <text evidence="11">The sequence shown here is derived from an EMBL/GenBank/DDBJ whole genome shotgun (WGS) entry which is preliminary data.</text>
</comment>
<keyword evidence="3 11" id="KW-0328">Glycosyltransferase</keyword>
<dbReference type="CDD" id="cd01569">
    <property type="entry name" value="PBEF_like"/>
    <property type="match status" value="1"/>
</dbReference>
<dbReference type="InterPro" id="IPR013785">
    <property type="entry name" value="Aldolase_TIM"/>
</dbReference>
<reference evidence="11 12" key="1">
    <citation type="submission" date="2016-10" db="EMBL/GenBank/DDBJ databases">
        <title>Rodentibacter gen. nov. and new species.</title>
        <authorList>
            <person name="Christensen H."/>
        </authorList>
    </citation>
    <scope>NUCLEOTIDE SEQUENCE [LARGE SCALE GENOMIC DNA]</scope>
    <source>
        <strain evidence="11 12">1998236014</strain>
    </source>
</reference>
<dbReference type="SUPFAM" id="SSF51690">
    <property type="entry name" value="Nicotinate/Quinolinate PRTase C-terminal domain-like"/>
    <property type="match status" value="1"/>
</dbReference>
<keyword evidence="12" id="KW-1185">Reference proteome</keyword>
<proteinExistence type="inferred from homology"/>
<evidence type="ECO:0000256" key="6">
    <source>
        <dbReference type="ARBA" id="ARBA00035024"/>
    </source>
</evidence>
<dbReference type="Gene3D" id="3.20.20.70">
    <property type="entry name" value="Aldolase class I"/>
    <property type="match status" value="1"/>
</dbReference>
<dbReference type="NCBIfam" id="NF006629">
    <property type="entry name" value="PRK09198.1"/>
    <property type="match status" value="1"/>
</dbReference>
<evidence type="ECO:0000256" key="7">
    <source>
        <dbReference type="ARBA" id="ARBA00035036"/>
    </source>
</evidence>
<gene>
    <name evidence="11" type="ORF">BKG89_00065</name>
</gene>
<evidence type="ECO:0000256" key="4">
    <source>
        <dbReference type="ARBA" id="ARBA00022679"/>
    </source>
</evidence>
<dbReference type="PANTHER" id="PTHR43816">
    <property type="entry name" value="NICOTINAMIDE PHOSPHORIBOSYLTRANSFERASE"/>
    <property type="match status" value="1"/>
</dbReference>
<dbReference type="InterPro" id="IPR041529">
    <property type="entry name" value="DUF5598"/>
</dbReference>
<dbReference type="GO" id="GO:0016757">
    <property type="term" value="F:glycosyltransferase activity"/>
    <property type="evidence" value="ECO:0007669"/>
    <property type="project" value="UniProtKB-KW"/>
</dbReference>
<dbReference type="InterPro" id="IPR041525">
    <property type="entry name" value="N/Namide_PRibTrfase"/>
</dbReference>
<comment type="pathway">
    <text evidence="5">Cofactor biosynthesis; NAD(+) biosynthesis; nicotinamide D-ribonucleotide from 5-phospho-alpha-D-ribose 1-diphosphate and nicotinamide: step 1/1.</text>
</comment>
<evidence type="ECO:0000256" key="2">
    <source>
        <dbReference type="ARBA" id="ARBA00022642"/>
    </source>
</evidence>
<dbReference type="EMBL" id="MLAA01000001">
    <property type="protein sequence ID" value="OOF71462.1"/>
    <property type="molecule type" value="Genomic_DNA"/>
</dbReference>
<dbReference type="Pfam" id="PF18127">
    <property type="entry name" value="NAMPT_N"/>
    <property type="match status" value="1"/>
</dbReference>
<protein>
    <recommendedName>
        <fullName evidence="7">Nicotinamide phosphoribosyltransferase</fullName>
        <ecNumber evidence="6">2.4.2.12</ecNumber>
    </recommendedName>
</protein>
<evidence type="ECO:0000313" key="11">
    <source>
        <dbReference type="EMBL" id="OOF71462.1"/>
    </source>
</evidence>
<dbReference type="EC" id="2.4.2.12" evidence="6"/>
<evidence type="ECO:0000259" key="9">
    <source>
        <dbReference type="Pfam" id="PF04095"/>
    </source>
</evidence>
<feature type="domain" description="Nicotinamide phosphoribosyltransferase N-terminal" evidence="10">
    <location>
        <begin position="13"/>
        <end position="114"/>
    </location>
</feature>
<evidence type="ECO:0000256" key="3">
    <source>
        <dbReference type="ARBA" id="ARBA00022676"/>
    </source>
</evidence>
<evidence type="ECO:0000259" key="10">
    <source>
        <dbReference type="Pfam" id="PF18127"/>
    </source>
</evidence>
<accession>A0ABX3L0P0</accession>
<evidence type="ECO:0000256" key="5">
    <source>
        <dbReference type="ARBA" id="ARBA00035007"/>
    </source>
</evidence>
<sequence>MPNFQCGGILPVLLCDFYKTSHRLQYPQGTQIIYSTFTPRSNRQAPHIDRVVSFGFQAFITKYLIWYFNENFFSRPEQQVVNEYCEFIQRTLAQTDKGEHIAQLHRLGYLPLKIKAVEEGKTVAIQMPMMTIENTHTDFAWLTNYLETLINMSMWQPIISASVARQCRFVLMNFAEQTCENHDHIPFQLHDFSMRGMSSLESAELSGSGHLTCFIGTDTIPAILFVERYYGSSQLIGTSIPASEHSVMSAHGTDELPTFRYLMAQYPDSMLSIVADTTDFWYNISVNLPLLKKEIMARPEHAKIIIRPDSGDAYKIICGDPDANTSYEQKGLIECLWDIVGGKVNNKGYKELDCHIGVIYGDGVNYEKMVRILTGLQQKGYASNNLVFGVGSQTYQANTRDTLGFAIKATSMMINGQEKAIFKNPKTDDGLKKSQKGRVKLVSLDHYVEGLSAADDFSDDLLEVIFENGKLVKSTNFDRIRANLAEDLEHYHIKHNTNERMCLC</sequence>
<keyword evidence="2" id="KW-0662">Pyridine nucleotide biosynthesis</keyword>
<dbReference type="PANTHER" id="PTHR43816:SF1">
    <property type="entry name" value="NICOTINAMIDE PHOSPHORIBOSYLTRANSFERASE"/>
    <property type="match status" value="1"/>
</dbReference>
<evidence type="ECO:0000313" key="12">
    <source>
        <dbReference type="Proteomes" id="UP000188820"/>
    </source>
</evidence>
<name>A0ABX3L0P0_9PAST</name>
<dbReference type="Pfam" id="PF04095">
    <property type="entry name" value="NAPRTase"/>
    <property type="match status" value="1"/>
</dbReference>
<dbReference type="InterPro" id="IPR036068">
    <property type="entry name" value="Nicotinate_pribotase-like_C"/>
</dbReference>
<dbReference type="Proteomes" id="UP000188820">
    <property type="component" value="Unassembled WGS sequence"/>
</dbReference>
<dbReference type="RefSeq" id="WP_077462157.1">
    <property type="nucleotide sequence ID" value="NZ_MLAA01000001.1"/>
</dbReference>
<comment type="catalytic activity">
    <reaction evidence="8">
        <text>beta-nicotinamide D-ribonucleotide + diphosphate = 5-phospho-alpha-D-ribose 1-diphosphate + nicotinamide + H(+)</text>
        <dbReference type="Rhea" id="RHEA:16149"/>
        <dbReference type="ChEBI" id="CHEBI:14649"/>
        <dbReference type="ChEBI" id="CHEBI:15378"/>
        <dbReference type="ChEBI" id="CHEBI:17154"/>
        <dbReference type="ChEBI" id="CHEBI:33019"/>
        <dbReference type="ChEBI" id="CHEBI:58017"/>
        <dbReference type="EC" id="2.4.2.12"/>
    </reaction>
    <physiologicalReaction direction="right-to-left" evidence="8">
        <dbReference type="Rhea" id="RHEA:16151"/>
    </physiologicalReaction>
</comment>
<keyword evidence="4" id="KW-0808">Transferase</keyword>
<evidence type="ECO:0000256" key="1">
    <source>
        <dbReference type="ARBA" id="ARBA00010897"/>
    </source>
</evidence>
<organism evidence="11 12">
    <name type="scientific">Rodentibacter caecimuris</name>
    <dbReference type="NCBI Taxonomy" id="1796644"/>
    <lineage>
        <taxon>Bacteria</taxon>
        <taxon>Pseudomonadati</taxon>
        <taxon>Pseudomonadota</taxon>
        <taxon>Gammaproteobacteria</taxon>
        <taxon>Pasteurellales</taxon>
        <taxon>Pasteurellaceae</taxon>
        <taxon>Rodentibacter</taxon>
    </lineage>
</organism>
<comment type="similarity">
    <text evidence="1">Belongs to the NAPRTase family.</text>
</comment>